<proteinExistence type="inferred from homology"/>
<evidence type="ECO:0000256" key="12">
    <source>
        <dbReference type="ARBA" id="ARBA00022679"/>
    </source>
</evidence>
<keyword evidence="17" id="KW-0573">Peptidoglycan synthesis</keyword>
<keyword evidence="16" id="KW-0735">Signal-anchor</keyword>
<evidence type="ECO:0000256" key="22">
    <source>
        <dbReference type="ARBA" id="ARBA00023316"/>
    </source>
</evidence>
<evidence type="ECO:0000256" key="3">
    <source>
        <dbReference type="ARBA" id="ARBA00004752"/>
    </source>
</evidence>
<keyword evidence="12" id="KW-0808">Transferase</keyword>
<evidence type="ECO:0000256" key="18">
    <source>
        <dbReference type="ARBA" id="ARBA00022989"/>
    </source>
</evidence>
<reference evidence="30" key="1">
    <citation type="submission" date="2020-02" db="EMBL/GenBank/DDBJ databases">
        <title>Genomic Insights into the Phylogeny and Genetic Plasticity of the Human and Animal Enteric Pathogen Clostridium perfringens.</title>
        <authorList>
            <person name="Feng Y."/>
            <person name="Hu Y."/>
        </authorList>
    </citation>
    <scope>NUCLEOTIDE SEQUENCE</scope>
    <source>
        <strain evidence="30">CP-08</strain>
    </source>
</reference>
<keyword evidence="8" id="KW-1003">Cell membrane</keyword>
<evidence type="ECO:0000256" key="28">
    <source>
        <dbReference type="SAM" id="Phobius"/>
    </source>
</evidence>
<comment type="similarity">
    <text evidence="4">In the C-terminal section; belongs to the transpeptidase family.</text>
</comment>
<dbReference type="InterPro" id="IPR050396">
    <property type="entry name" value="Glycosyltr_51/Transpeptidase"/>
</dbReference>
<evidence type="ECO:0000256" key="4">
    <source>
        <dbReference type="ARBA" id="ARBA00007090"/>
    </source>
</evidence>
<keyword evidence="11" id="KW-0328">Glycosyltransferase</keyword>
<evidence type="ECO:0000256" key="10">
    <source>
        <dbReference type="ARBA" id="ARBA00022670"/>
    </source>
</evidence>
<dbReference type="InterPro" id="IPR023346">
    <property type="entry name" value="Lysozyme-like_dom_sf"/>
</dbReference>
<comment type="pathway">
    <text evidence="3">Cell wall biogenesis; peptidoglycan biosynthesis.</text>
</comment>
<dbReference type="NCBIfam" id="TIGR02074">
    <property type="entry name" value="PBP_1a_fam"/>
    <property type="match status" value="1"/>
</dbReference>
<evidence type="ECO:0000256" key="26">
    <source>
        <dbReference type="ARBA" id="ARBA00060592"/>
    </source>
</evidence>
<evidence type="ECO:0000256" key="9">
    <source>
        <dbReference type="ARBA" id="ARBA00022645"/>
    </source>
</evidence>
<comment type="catalytic activity">
    <reaction evidence="23">
        <text>Preferential cleavage: (Ac)2-L-Lys-D-Ala-|-D-Ala. Also transpeptidation of peptidyl-alanyl moieties that are N-acyl substituents of D-alanine.</text>
        <dbReference type="EC" id="3.4.16.4"/>
    </reaction>
</comment>
<dbReference type="InterPro" id="IPR012338">
    <property type="entry name" value="Beta-lactam/transpept-like"/>
</dbReference>
<keyword evidence="10" id="KW-0645">Protease</keyword>
<accession>A0A6G4ZB11</accession>
<dbReference type="GO" id="GO:0046677">
    <property type="term" value="P:response to antibiotic"/>
    <property type="evidence" value="ECO:0007669"/>
    <property type="project" value="UniProtKB-KW"/>
</dbReference>
<evidence type="ECO:0000256" key="25">
    <source>
        <dbReference type="ARBA" id="ARBA00049902"/>
    </source>
</evidence>
<comment type="subcellular location">
    <subcellularLocation>
        <location evidence="2">Cell membrane</location>
        <topology evidence="2">Single-pass type II membrane protein</topology>
    </subcellularLocation>
</comment>
<comment type="similarity">
    <text evidence="5">In the N-terminal section; belongs to the glycosyltransferase 51 family.</text>
</comment>
<feature type="region of interest" description="Disordered" evidence="27">
    <location>
        <begin position="1"/>
        <end position="20"/>
    </location>
</feature>
<evidence type="ECO:0000256" key="27">
    <source>
        <dbReference type="SAM" id="MobiDB-lite"/>
    </source>
</evidence>
<comment type="function">
    <text evidence="1">Cell wall formation. Synthesis of cross-linked peptidoglycan from the lipid intermediates. The enzyme has a penicillin-insensitive transglycosylase N-terminal domain (formation of linear glycan strands) and a penicillin-sensitive transpeptidase C-terminal domain (cross-linking of the peptide subunits).</text>
</comment>
<dbReference type="AlphaFoldDB" id="A0A6G4ZB11"/>
<dbReference type="Gene3D" id="1.10.3810.10">
    <property type="entry name" value="Biosynthetic peptidoglycan transglycosylase-like"/>
    <property type="match status" value="1"/>
</dbReference>
<feature type="compositionally biased region" description="Low complexity" evidence="27">
    <location>
        <begin position="735"/>
        <end position="746"/>
    </location>
</feature>
<keyword evidence="20" id="KW-0046">Antibiotic resistance</keyword>
<protein>
    <recommendedName>
        <fullName evidence="7">Penicillin-binding protein 1A</fullName>
        <ecNumber evidence="24">2.4.99.28</ecNumber>
        <ecNumber evidence="6">3.4.16.4</ecNumber>
    </recommendedName>
</protein>
<gene>
    <name evidence="30" type="ORF">G6Z02_01040</name>
</gene>
<evidence type="ECO:0000256" key="14">
    <source>
        <dbReference type="ARBA" id="ARBA00022801"/>
    </source>
</evidence>
<keyword evidence="21" id="KW-0511">Multifunctional enzyme</keyword>
<keyword evidence="14" id="KW-0378">Hydrolase</keyword>
<dbReference type="GO" id="GO:0008955">
    <property type="term" value="F:peptidoglycan glycosyltransferase activity"/>
    <property type="evidence" value="ECO:0007669"/>
    <property type="project" value="UniProtKB-EC"/>
</dbReference>
<evidence type="ECO:0000256" key="13">
    <source>
        <dbReference type="ARBA" id="ARBA00022692"/>
    </source>
</evidence>
<feature type="compositionally biased region" description="Low complexity" evidence="27">
    <location>
        <begin position="816"/>
        <end position="830"/>
    </location>
</feature>
<name>A0A6G4ZB11_CLOPF</name>
<dbReference type="Gene3D" id="3.40.710.10">
    <property type="entry name" value="DD-peptidase/beta-lactamase superfamily"/>
    <property type="match status" value="1"/>
</dbReference>
<evidence type="ECO:0000256" key="23">
    <source>
        <dbReference type="ARBA" id="ARBA00034000"/>
    </source>
</evidence>
<evidence type="ECO:0000256" key="20">
    <source>
        <dbReference type="ARBA" id="ARBA00023251"/>
    </source>
</evidence>
<evidence type="ECO:0000256" key="7">
    <source>
        <dbReference type="ARBA" id="ARBA00018638"/>
    </source>
</evidence>
<evidence type="ECO:0000256" key="2">
    <source>
        <dbReference type="ARBA" id="ARBA00004401"/>
    </source>
</evidence>
<evidence type="ECO:0000256" key="24">
    <source>
        <dbReference type="ARBA" id="ARBA00044770"/>
    </source>
</evidence>
<dbReference type="EMBL" id="JAALNF010000001">
    <property type="protein sequence ID" value="NGT88792.1"/>
    <property type="molecule type" value="Genomic_DNA"/>
</dbReference>
<evidence type="ECO:0000256" key="16">
    <source>
        <dbReference type="ARBA" id="ARBA00022968"/>
    </source>
</evidence>
<dbReference type="GO" id="GO:0071555">
    <property type="term" value="P:cell wall organization"/>
    <property type="evidence" value="ECO:0007669"/>
    <property type="project" value="UniProtKB-KW"/>
</dbReference>
<evidence type="ECO:0000259" key="29">
    <source>
        <dbReference type="Pfam" id="PF00912"/>
    </source>
</evidence>
<comment type="pathway">
    <text evidence="26">Glycan biosynthesis.</text>
</comment>
<dbReference type="Pfam" id="PF00912">
    <property type="entry name" value="Transgly"/>
    <property type="match status" value="1"/>
</dbReference>
<dbReference type="PANTHER" id="PTHR32282:SF11">
    <property type="entry name" value="PENICILLIN-BINDING PROTEIN 1B"/>
    <property type="match status" value="1"/>
</dbReference>
<dbReference type="GO" id="GO:0009002">
    <property type="term" value="F:serine-type D-Ala-D-Ala carboxypeptidase activity"/>
    <property type="evidence" value="ECO:0007669"/>
    <property type="project" value="UniProtKB-EC"/>
</dbReference>
<dbReference type="SUPFAM" id="SSF53955">
    <property type="entry name" value="Lysozyme-like"/>
    <property type="match status" value="1"/>
</dbReference>
<organism evidence="30">
    <name type="scientific">Clostridium perfringens</name>
    <dbReference type="NCBI Taxonomy" id="1502"/>
    <lineage>
        <taxon>Bacteria</taxon>
        <taxon>Bacillati</taxon>
        <taxon>Bacillota</taxon>
        <taxon>Clostridia</taxon>
        <taxon>Eubacteriales</taxon>
        <taxon>Clostridiaceae</taxon>
        <taxon>Clostridium</taxon>
    </lineage>
</organism>
<feature type="region of interest" description="Disordered" evidence="27">
    <location>
        <begin position="726"/>
        <end position="830"/>
    </location>
</feature>
<dbReference type="GO" id="GO:0030288">
    <property type="term" value="C:outer membrane-bounded periplasmic space"/>
    <property type="evidence" value="ECO:0007669"/>
    <property type="project" value="TreeGrafter"/>
</dbReference>
<sequence>MTERKREHKDRKQKKNSPKNQSKVTKFLKWFFIGILLLGITAVTVVGIYVLSIIRSSPELDVQAIQSLNQPSILYDDQGNFMDNVITREQRYVVKSEEIPDNLKKAFVAIEDERFYEHKGIDIKRIFGVIASNIKGKLSGSNTVQGASTITQQLIKNAVLTNEVSYERKIKEMYLALELEKHLSKDEILTTYLNTIPMGGYQYGVSAAAQRFFSKNVSDLNLVECAYLGGLTQAPTSYDGLSEANKENPSRYLNRTKSVLFKMHELGYISSEQYNDAINEIDTNGIKFTPNNKLSKTNFEWFTRPAITQVKQDLMNKYKYTQEEVDKLIANGGLKIYTSMDRNLQNNVQKVLDDPNNYKAITNNPNEKNEDGVYKLQASATIIDYKTGHVKALVGGRGEQPAMSHNRAYYDLKSIGSATKPLTVYGPAIDLGLGGAGSVVNDSPLSNKELSSTGYKDQPKNEYNSYRGPLTFREAIKISSNLAAIKVANEVGVSNSIAYGEKLGLVYGPHSRGISTTALGQFQNDPNNPDGGNTYTLASAFGVFGNNGVKTNAKLYTKVLDSHGNVILDTSTPEETKIFSPQASYIVYDMLKDQVESGSAKPAKFGNIPVAGKTGTTTGDKDYLFAGLTPYYSAAIWIGYDKPREMRTSSGTVTSPIFGKIMGLAHKDLQYKEVEQPSGISKIAVCMDSGLKPTSLCTQDPRGSRVYYDWFINGSAPTQYCNYHTNSHANAPDTNDNNNSGANEGNKQQETKPEEVKPNENNNNKPNEQNPNTKPDNTPANGNNNTNNNGGGNVTPPQNQTENNTNNGVITPPQAGNNQNQNGQNNNITQ</sequence>
<evidence type="ECO:0000256" key="8">
    <source>
        <dbReference type="ARBA" id="ARBA00022475"/>
    </source>
</evidence>
<dbReference type="EC" id="2.4.99.28" evidence="24"/>
<dbReference type="GO" id="GO:0006508">
    <property type="term" value="P:proteolysis"/>
    <property type="evidence" value="ECO:0007669"/>
    <property type="project" value="UniProtKB-KW"/>
</dbReference>
<dbReference type="UniPathway" id="UPA00219"/>
<evidence type="ECO:0000313" key="30">
    <source>
        <dbReference type="EMBL" id="NGT88792.1"/>
    </source>
</evidence>
<keyword evidence="22" id="KW-0961">Cell wall biogenesis/degradation</keyword>
<keyword evidence="13 28" id="KW-0812">Transmembrane</keyword>
<feature type="compositionally biased region" description="Basic and acidic residues" evidence="27">
    <location>
        <begin position="747"/>
        <end position="758"/>
    </location>
</feature>
<dbReference type="InterPro" id="IPR036950">
    <property type="entry name" value="PBP_transglycosylase"/>
</dbReference>
<keyword evidence="19 28" id="KW-0472">Membrane</keyword>
<dbReference type="GO" id="GO:0008360">
    <property type="term" value="P:regulation of cell shape"/>
    <property type="evidence" value="ECO:0007669"/>
    <property type="project" value="UniProtKB-KW"/>
</dbReference>
<dbReference type="EC" id="3.4.16.4" evidence="6"/>
<dbReference type="PANTHER" id="PTHR32282">
    <property type="entry name" value="BINDING PROTEIN TRANSPEPTIDASE, PUTATIVE-RELATED"/>
    <property type="match status" value="1"/>
</dbReference>
<evidence type="ECO:0000256" key="17">
    <source>
        <dbReference type="ARBA" id="ARBA00022984"/>
    </source>
</evidence>
<evidence type="ECO:0000256" key="6">
    <source>
        <dbReference type="ARBA" id="ARBA00012448"/>
    </source>
</evidence>
<feature type="transmembrane region" description="Helical" evidence="28">
    <location>
        <begin position="27"/>
        <end position="51"/>
    </location>
</feature>
<dbReference type="RefSeq" id="WP_003461923.1">
    <property type="nucleotide sequence ID" value="NZ_CABHIS010000001.1"/>
</dbReference>
<dbReference type="FunFam" id="1.10.3810.10:FF:000001">
    <property type="entry name" value="Penicillin-binding protein 1A"/>
    <property type="match status" value="1"/>
</dbReference>
<evidence type="ECO:0000256" key="5">
    <source>
        <dbReference type="ARBA" id="ARBA00007739"/>
    </source>
</evidence>
<evidence type="ECO:0000256" key="15">
    <source>
        <dbReference type="ARBA" id="ARBA00022960"/>
    </source>
</evidence>
<dbReference type="GO" id="GO:0005886">
    <property type="term" value="C:plasma membrane"/>
    <property type="evidence" value="ECO:0007669"/>
    <property type="project" value="UniProtKB-SubCell"/>
</dbReference>
<feature type="compositionally biased region" description="Basic residues" evidence="27">
    <location>
        <begin position="1"/>
        <end position="17"/>
    </location>
</feature>
<dbReference type="GO" id="GO:0009252">
    <property type="term" value="P:peptidoglycan biosynthetic process"/>
    <property type="evidence" value="ECO:0007669"/>
    <property type="project" value="UniProtKB-UniPathway"/>
</dbReference>
<keyword evidence="18 28" id="KW-1133">Transmembrane helix</keyword>
<keyword evidence="9" id="KW-0121">Carboxypeptidase</keyword>
<comment type="caution">
    <text evidence="30">The sequence shown here is derived from an EMBL/GenBank/DDBJ whole genome shotgun (WGS) entry which is preliminary data.</text>
</comment>
<dbReference type="SUPFAM" id="SSF56601">
    <property type="entry name" value="beta-lactamase/transpeptidase-like"/>
    <property type="match status" value="1"/>
</dbReference>
<evidence type="ECO:0000256" key="21">
    <source>
        <dbReference type="ARBA" id="ARBA00023268"/>
    </source>
</evidence>
<evidence type="ECO:0000256" key="11">
    <source>
        <dbReference type="ARBA" id="ARBA00022676"/>
    </source>
</evidence>
<keyword evidence="15" id="KW-0133">Cell shape</keyword>
<evidence type="ECO:0000256" key="1">
    <source>
        <dbReference type="ARBA" id="ARBA00002624"/>
    </source>
</evidence>
<feature type="domain" description="Glycosyl transferase family 51" evidence="29">
    <location>
        <begin position="81"/>
        <end position="263"/>
    </location>
</feature>
<feature type="compositionally biased region" description="Low complexity" evidence="27">
    <location>
        <begin position="759"/>
        <end position="807"/>
    </location>
</feature>
<dbReference type="InterPro" id="IPR001264">
    <property type="entry name" value="Glyco_trans_51"/>
</dbReference>
<evidence type="ECO:0000256" key="19">
    <source>
        <dbReference type="ARBA" id="ARBA00023136"/>
    </source>
</evidence>
<comment type="catalytic activity">
    <reaction evidence="25">
        <text>[GlcNAc-(1-&gt;4)-Mur2Ac(oyl-L-Ala-gamma-D-Glu-L-Lys-D-Ala-D-Ala)](n)-di-trans,octa-cis-undecaprenyl diphosphate + beta-D-GlcNAc-(1-&gt;4)-Mur2Ac(oyl-L-Ala-gamma-D-Glu-L-Lys-D-Ala-D-Ala)-di-trans,octa-cis-undecaprenyl diphosphate = [GlcNAc-(1-&gt;4)-Mur2Ac(oyl-L-Ala-gamma-D-Glu-L-Lys-D-Ala-D-Ala)](n+1)-di-trans,octa-cis-undecaprenyl diphosphate + di-trans,octa-cis-undecaprenyl diphosphate + H(+)</text>
        <dbReference type="Rhea" id="RHEA:23708"/>
        <dbReference type="Rhea" id="RHEA-COMP:9602"/>
        <dbReference type="Rhea" id="RHEA-COMP:9603"/>
        <dbReference type="ChEBI" id="CHEBI:15378"/>
        <dbReference type="ChEBI" id="CHEBI:58405"/>
        <dbReference type="ChEBI" id="CHEBI:60033"/>
        <dbReference type="ChEBI" id="CHEBI:78435"/>
        <dbReference type="EC" id="2.4.99.28"/>
    </reaction>
</comment>